<evidence type="ECO:0000313" key="3">
    <source>
        <dbReference type="Proteomes" id="UP001432322"/>
    </source>
</evidence>
<comment type="caution">
    <text evidence="2">The sequence shown here is derived from an EMBL/GenBank/DDBJ whole genome shotgun (WGS) entry which is preliminary data.</text>
</comment>
<evidence type="ECO:0000313" key="2">
    <source>
        <dbReference type="EMBL" id="GMT22109.1"/>
    </source>
</evidence>
<dbReference type="EMBL" id="BTSY01000004">
    <property type="protein sequence ID" value="GMT22109.1"/>
    <property type="molecule type" value="Genomic_DNA"/>
</dbReference>
<evidence type="ECO:0008006" key="4">
    <source>
        <dbReference type="Google" id="ProtNLM"/>
    </source>
</evidence>
<feature type="non-terminal residue" evidence="2">
    <location>
        <position position="177"/>
    </location>
</feature>
<gene>
    <name evidence="2" type="ORF">PFISCL1PPCAC_13406</name>
</gene>
<protein>
    <recommendedName>
        <fullName evidence="4">Serpentine receptor class gamma</fullName>
    </recommendedName>
</protein>
<feature type="non-terminal residue" evidence="2">
    <location>
        <position position="1"/>
    </location>
</feature>
<organism evidence="2 3">
    <name type="scientific">Pristionchus fissidentatus</name>
    <dbReference type="NCBI Taxonomy" id="1538716"/>
    <lineage>
        <taxon>Eukaryota</taxon>
        <taxon>Metazoa</taxon>
        <taxon>Ecdysozoa</taxon>
        <taxon>Nematoda</taxon>
        <taxon>Chromadorea</taxon>
        <taxon>Rhabditida</taxon>
        <taxon>Rhabditina</taxon>
        <taxon>Diplogasteromorpha</taxon>
        <taxon>Diplogasteroidea</taxon>
        <taxon>Neodiplogasteridae</taxon>
        <taxon>Pristionchus</taxon>
    </lineage>
</organism>
<evidence type="ECO:0000256" key="1">
    <source>
        <dbReference type="SAM" id="Phobius"/>
    </source>
</evidence>
<proteinExistence type="predicted"/>
<dbReference type="AlphaFoldDB" id="A0AAV5VUQ7"/>
<feature type="transmembrane region" description="Helical" evidence="1">
    <location>
        <begin position="112"/>
        <end position="132"/>
    </location>
</feature>
<dbReference type="Proteomes" id="UP001432322">
    <property type="component" value="Unassembled WGS sequence"/>
</dbReference>
<sequence>TKQGIMRQQRNMFIIVGVCTASNILKGVHQMSWVFIAAFHLSNWSTVVSNLYPYPHYIATYAPSITLVIFSSKIRALLINRDFLCECSLRTSDTYLLLRIKLSANAYFRSPFFYFFVITGACGILSVVGYAMSVRYPISEEFSWVFRVGFILNAVGVTSATIGKFYISLHRYVVMRS</sequence>
<dbReference type="PANTHER" id="PTHR31552">
    <property type="entry name" value="SERPENTINE RECEPTOR CLASS GAMMA"/>
    <property type="match status" value="1"/>
</dbReference>
<keyword evidence="1" id="KW-0812">Transmembrane</keyword>
<keyword evidence="3" id="KW-1185">Reference proteome</keyword>
<name>A0AAV5VUQ7_9BILA</name>
<keyword evidence="1" id="KW-0472">Membrane</keyword>
<feature type="transmembrane region" description="Helical" evidence="1">
    <location>
        <begin position="54"/>
        <end position="71"/>
    </location>
</feature>
<reference evidence="2" key="1">
    <citation type="submission" date="2023-10" db="EMBL/GenBank/DDBJ databases">
        <title>Genome assembly of Pristionchus species.</title>
        <authorList>
            <person name="Yoshida K."/>
            <person name="Sommer R.J."/>
        </authorList>
    </citation>
    <scope>NUCLEOTIDE SEQUENCE</scope>
    <source>
        <strain evidence="2">RS5133</strain>
    </source>
</reference>
<feature type="transmembrane region" description="Helical" evidence="1">
    <location>
        <begin position="144"/>
        <end position="167"/>
    </location>
</feature>
<accession>A0AAV5VUQ7</accession>
<keyword evidence="1" id="KW-1133">Transmembrane helix</keyword>
<feature type="transmembrane region" description="Helical" evidence="1">
    <location>
        <begin position="12"/>
        <end position="42"/>
    </location>
</feature>